<name>A0A1F7SFE0_9BACT</name>
<gene>
    <name evidence="1" type="ORF">A3G31_10980</name>
</gene>
<dbReference type="AlphaFoldDB" id="A0A1F7SFE0"/>
<evidence type="ECO:0008006" key="3">
    <source>
        <dbReference type="Google" id="ProtNLM"/>
    </source>
</evidence>
<organism evidence="1 2">
    <name type="scientific">Candidatus Schekmanbacteria bacterium RIFCSPLOWO2_12_FULL_38_15</name>
    <dbReference type="NCBI Taxonomy" id="1817883"/>
    <lineage>
        <taxon>Bacteria</taxon>
        <taxon>Candidatus Schekmaniibacteriota</taxon>
    </lineage>
</organism>
<dbReference type="SUPFAM" id="SSF143011">
    <property type="entry name" value="RelE-like"/>
    <property type="match status" value="1"/>
</dbReference>
<evidence type="ECO:0000313" key="2">
    <source>
        <dbReference type="Proteomes" id="UP000178082"/>
    </source>
</evidence>
<proteinExistence type="predicted"/>
<dbReference type="STRING" id="1817883.A3G31_10980"/>
<dbReference type="Proteomes" id="UP000178082">
    <property type="component" value="Unassembled WGS sequence"/>
</dbReference>
<dbReference type="InterPro" id="IPR035093">
    <property type="entry name" value="RelE/ParE_toxin_dom_sf"/>
</dbReference>
<comment type="caution">
    <text evidence="1">The sequence shown here is derived from an EMBL/GenBank/DDBJ whole genome shotgun (WGS) entry which is preliminary data.</text>
</comment>
<dbReference type="EMBL" id="MGDI01000031">
    <property type="protein sequence ID" value="OGL52503.1"/>
    <property type="molecule type" value="Genomic_DNA"/>
</dbReference>
<sequence>MKKISILPSFERSVKKLTSQEKERLAKSLEIFNNFLITSQTPYGFRFKKINHDKYEFRIDIRLRVVMKEEGDTFYLVLVGDHDEVKRYLRNFR</sequence>
<reference evidence="1 2" key="1">
    <citation type="journal article" date="2016" name="Nat. Commun.">
        <title>Thousands of microbial genomes shed light on interconnected biogeochemical processes in an aquifer system.</title>
        <authorList>
            <person name="Anantharaman K."/>
            <person name="Brown C.T."/>
            <person name="Hug L.A."/>
            <person name="Sharon I."/>
            <person name="Castelle C.J."/>
            <person name="Probst A.J."/>
            <person name="Thomas B.C."/>
            <person name="Singh A."/>
            <person name="Wilkins M.J."/>
            <person name="Karaoz U."/>
            <person name="Brodie E.L."/>
            <person name="Williams K.H."/>
            <person name="Hubbard S.S."/>
            <person name="Banfield J.F."/>
        </authorList>
    </citation>
    <scope>NUCLEOTIDE SEQUENCE [LARGE SCALE GENOMIC DNA]</scope>
</reference>
<accession>A0A1F7SFE0</accession>
<protein>
    <recommendedName>
        <fullName evidence="3">Cytotoxic translational repressor of toxin-antitoxin stability system</fullName>
    </recommendedName>
</protein>
<evidence type="ECO:0000313" key="1">
    <source>
        <dbReference type="EMBL" id="OGL52503.1"/>
    </source>
</evidence>